<dbReference type="Pfam" id="PF04073">
    <property type="entry name" value="tRNA_edit"/>
    <property type="match status" value="1"/>
</dbReference>
<dbReference type="InterPro" id="IPR006195">
    <property type="entry name" value="aa-tRNA-synth_II"/>
</dbReference>
<dbReference type="HAMAP" id="MF_01569">
    <property type="entry name" value="Pro_tRNA_synth_type1"/>
    <property type="match status" value="1"/>
</dbReference>
<comment type="domain">
    <text evidence="10">Consists of three domains: the N-terminal catalytic domain, the editing domain and the C-terminal anticodon-binding domain.</text>
</comment>
<comment type="subunit">
    <text evidence="2 10">Homodimer.</text>
</comment>
<dbReference type="CDD" id="cd04334">
    <property type="entry name" value="ProRS-INS"/>
    <property type="match status" value="1"/>
</dbReference>
<dbReference type="PANTHER" id="PTHR42753">
    <property type="entry name" value="MITOCHONDRIAL RIBOSOME PROTEIN L39/PROLYL-TRNA LIGASE FAMILY MEMBER"/>
    <property type="match status" value="1"/>
</dbReference>
<dbReference type="InterPro" id="IPR050062">
    <property type="entry name" value="Pro-tRNA_synthetase"/>
</dbReference>
<comment type="catalytic activity">
    <reaction evidence="9 10">
        <text>tRNA(Pro) + L-proline + ATP = L-prolyl-tRNA(Pro) + AMP + diphosphate</text>
        <dbReference type="Rhea" id="RHEA:14305"/>
        <dbReference type="Rhea" id="RHEA-COMP:9700"/>
        <dbReference type="Rhea" id="RHEA-COMP:9702"/>
        <dbReference type="ChEBI" id="CHEBI:30616"/>
        <dbReference type="ChEBI" id="CHEBI:33019"/>
        <dbReference type="ChEBI" id="CHEBI:60039"/>
        <dbReference type="ChEBI" id="CHEBI:78442"/>
        <dbReference type="ChEBI" id="CHEBI:78532"/>
        <dbReference type="ChEBI" id="CHEBI:456215"/>
        <dbReference type="EC" id="6.1.1.15"/>
    </reaction>
</comment>
<sequence length="574" mass="65803">MHATKYHIFTLKEAPSEAETTSHKLMTRAGMIRKISGGIYTHMPLGLRVLHKIEAIIREEMNRSGSIELLMPIIQPAELWQKSGRIKEYGPELLRFKDRNERDFIIQPTSEEVISEIARNEIHSYKQMPLIFYHIQTKFRDEIRPRFGLMRSREFIMKDAYSFDTTEENSLISYETMFNAYSGIFNRIGLKFRAVAADTGSIGGNRSHEFHAIAETGEDTIVYDRYSDYASNTELAEAPCLILERNKPKQNMVLAHTTDTNTCKKVAEYLKVPIHSTIKSIVLMTPSENRKMYLLLIRGDHTLNDIKVKKIEGLDKFRLATEEEIFEYFNCKPGFLGPVNINKSITVIADRTVANMSDFVCGANIENMHYTGVNWSRDLAEPDAIYDIRNVEIGDTCPNSNNILSFQRGIEIGHIFFLGTKYSKALNVSFLNKEGKSNITQMGCYGIGITRIIGAAIEQNNDENGIIWPKSISPFEIVICPIGYKNKTRVRETSIKIYELIKESKIDVILDDRDKRPGIMFAEWDLIGIPLQIIITEDNIKNEEVEIKIRKTNQKTRIHITKLIETTIRILNNL</sequence>
<evidence type="ECO:0000256" key="2">
    <source>
        <dbReference type="ARBA" id="ARBA00011738"/>
    </source>
</evidence>
<reference evidence="12 13" key="1">
    <citation type="journal article" date="2013" name="Genome Biol. Evol.">
        <title>Genome evolution and phylogenomic analysis of candidatus kinetoplastibacterium, the betaproteobacterial endosymbionts of strigomonas and angomonas.</title>
        <authorList>
            <person name="Alves J.M."/>
            <person name="Serrano M.G."/>
            <person name="Maia da Silva F."/>
            <person name="Voegtly L.J."/>
            <person name="Matveyev A.V."/>
            <person name="Teixeira M.M."/>
            <person name="Camargo E.P."/>
            <person name="Buck G.A."/>
        </authorList>
    </citation>
    <scope>NUCLEOTIDE SEQUENCE [LARGE SCALE GENOMIC DNA]</scope>
    <source>
        <strain evidence="12 13">TCC012E</strain>
    </source>
</reference>
<dbReference type="InterPro" id="IPR004500">
    <property type="entry name" value="Pro-tRNA-synth_IIa_bac-type"/>
</dbReference>
<dbReference type="InterPro" id="IPR002316">
    <property type="entry name" value="Pro-tRNA-ligase_IIa"/>
</dbReference>
<keyword evidence="7 10" id="KW-0648">Protein biosynthesis</keyword>
<dbReference type="Gene3D" id="3.30.930.10">
    <property type="entry name" value="Bira Bifunctional Protein, Domain 2"/>
    <property type="match status" value="2"/>
</dbReference>
<dbReference type="CDD" id="cd00861">
    <property type="entry name" value="ProRS_anticodon_short"/>
    <property type="match status" value="1"/>
</dbReference>
<evidence type="ECO:0000256" key="4">
    <source>
        <dbReference type="ARBA" id="ARBA00022598"/>
    </source>
</evidence>
<gene>
    <name evidence="10" type="primary">proS</name>
    <name evidence="12" type="ORF">BCUE_0005</name>
</gene>
<dbReference type="GO" id="GO:0006433">
    <property type="term" value="P:prolyl-tRNA aminoacylation"/>
    <property type="evidence" value="ECO:0007669"/>
    <property type="project" value="UniProtKB-UniRule"/>
</dbReference>
<organism evidence="12 13">
    <name type="scientific">Candidatus Kinetoplastidibacterium blastocrithidiae TCC012E</name>
    <dbReference type="NCBI Taxonomy" id="1208922"/>
    <lineage>
        <taxon>Bacteria</taxon>
        <taxon>Pseudomonadati</taxon>
        <taxon>Pseudomonadota</taxon>
        <taxon>Betaproteobacteria</taxon>
        <taxon>Candidatus Kinetoplastidibacterium</taxon>
    </lineage>
</organism>
<dbReference type="GO" id="GO:0002161">
    <property type="term" value="F:aminoacyl-tRNA deacylase activity"/>
    <property type="evidence" value="ECO:0007669"/>
    <property type="project" value="InterPro"/>
</dbReference>
<dbReference type="KEGG" id="kbt:BCUE_0005"/>
<evidence type="ECO:0000256" key="3">
    <source>
        <dbReference type="ARBA" id="ARBA00022490"/>
    </source>
</evidence>
<keyword evidence="4 10" id="KW-0436">Ligase</keyword>
<dbReference type="InterPro" id="IPR004154">
    <property type="entry name" value="Anticodon-bd"/>
</dbReference>
<dbReference type="SUPFAM" id="SSF55681">
    <property type="entry name" value="Class II aaRS and biotin synthetases"/>
    <property type="match status" value="1"/>
</dbReference>
<dbReference type="InterPro" id="IPR033730">
    <property type="entry name" value="ProRS_core_prok"/>
</dbReference>
<proteinExistence type="inferred from homology"/>
<dbReference type="InterPro" id="IPR023717">
    <property type="entry name" value="Pro-tRNA-Synthase_IIa_type1"/>
</dbReference>
<dbReference type="InterPro" id="IPR036754">
    <property type="entry name" value="YbaK/aa-tRNA-synt-asso_dom_sf"/>
</dbReference>
<evidence type="ECO:0000313" key="12">
    <source>
        <dbReference type="EMBL" id="AGF50007.1"/>
    </source>
</evidence>
<dbReference type="SUPFAM" id="SSF55826">
    <property type="entry name" value="YbaK/ProRS associated domain"/>
    <property type="match status" value="1"/>
</dbReference>
<dbReference type="HOGENOM" id="CLU_016739_0_0_4"/>
<evidence type="ECO:0000256" key="8">
    <source>
        <dbReference type="ARBA" id="ARBA00023146"/>
    </source>
</evidence>
<keyword evidence="6 10" id="KW-0067">ATP-binding</keyword>
<dbReference type="AlphaFoldDB" id="M1LWV7"/>
<dbReference type="Gene3D" id="3.90.960.10">
    <property type="entry name" value="YbaK/aminoacyl-tRNA synthetase-associated domain"/>
    <property type="match status" value="1"/>
</dbReference>
<protein>
    <recommendedName>
        <fullName evidence="10">Proline--tRNA ligase</fullName>
        <ecNumber evidence="10">6.1.1.15</ecNumber>
    </recommendedName>
    <alternativeName>
        <fullName evidence="10">Prolyl-tRNA synthetase</fullName>
        <shortName evidence="10">ProRS</shortName>
    </alternativeName>
</protein>
<dbReference type="InterPro" id="IPR045864">
    <property type="entry name" value="aa-tRNA-synth_II/BPL/LPL"/>
</dbReference>
<dbReference type="InterPro" id="IPR036621">
    <property type="entry name" value="Anticodon-bd_dom_sf"/>
</dbReference>
<dbReference type="SUPFAM" id="SSF52954">
    <property type="entry name" value="Class II aaRS ABD-related"/>
    <property type="match status" value="1"/>
</dbReference>
<dbReference type="GO" id="GO:0005829">
    <property type="term" value="C:cytosol"/>
    <property type="evidence" value="ECO:0007669"/>
    <property type="project" value="TreeGrafter"/>
</dbReference>
<evidence type="ECO:0000313" key="13">
    <source>
        <dbReference type="Proteomes" id="UP000011563"/>
    </source>
</evidence>
<dbReference type="PATRIC" id="fig|1208922.3.peg.572"/>
<dbReference type="InterPro" id="IPR044140">
    <property type="entry name" value="ProRS_anticodon_short"/>
</dbReference>
<dbReference type="CDD" id="cd00779">
    <property type="entry name" value="ProRS_core_prok"/>
    <property type="match status" value="1"/>
</dbReference>
<dbReference type="InterPro" id="IPR007214">
    <property type="entry name" value="YbaK/aa-tRNA-synth-assoc-dom"/>
</dbReference>
<dbReference type="InterPro" id="IPR002314">
    <property type="entry name" value="aa-tRNA-synt_IIb"/>
</dbReference>
<feature type="domain" description="Aminoacyl-transfer RNA synthetases class-II family profile" evidence="11">
    <location>
        <begin position="46"/>
        <end position="469"/>
    </location>
</feature>
<dbReference type="GO" id="GO:0005524">
    <property type="term" value="F:ATP binding"/>
    <property type="evidence" value="ECO:0007669"/>
    <property type="project" value="UniProtKB-UniRule"/>
</dbReference>
<comment type="function">
    <text evidence="10">Catalyzes the attachment of proline to tRNA(Pro) in a two-step reaction: proline is first activated by ATP to form Pro-AMP and then transferred to the acceptor end of tRNA(Pro). As ProRS can inadvertently accommodate and process non-cognate amino acids such as alanine and cysteine, to avoid such errors it has two additional distinct editing activities against alanine. One activity is designated as 'pretransfer' editing and involves the tRNA(Pro)-independent hydrolysis of activated Ala-AMP. The other activity is designated 'posttransfer' editing and involves deacylation of mischarged Ala-tRNA(Pro). The misacylated Cys-tRNA(Pro) is not edited by ProRS.</text>
</comment>
<comment type="similarity">
    <text evidence="10">Belongs to the class-II aminoacyl-tRNA synthetase family. ProS type 1 subfamily.</text>
</comment>
<evidence type="ECO:0000256" key="9">
    <source>
        <dbReference type="ARBA" id="ARBA00047671"/>
    </source>
</evidence>
<keyword evidence="8 10" id="KW-0030">Aminoacyl-tRNA synthetase</keyword>
<evidence type="ECO:0000256" key="1">
    <source>
        <dbReference type="ARBA" id="ARBA00004496"/>
    </source>
</evidence>
<evidence type="ECO:0000256" key="10">
    <source>
        <dbReference type="HAMAP-Rule" id="MF_01569"/>
    </source>
</evidence>
<evidence type="ECO:0000256" key="7">
    <source>
        <dbReference type="ARBA" id="ARBA00022917"/>
    </source>
</evidence>
<keyword evidence="3 10" id="KW-0963">Cytoplasm</keyword>
<dbReference type="EC" id="6.1.1.15" evidence="10"/>
<dbReference type="FunFam" id="3.30.930.10:FF:000042">
    <property type="entry name" value="probable proline--tRNA ligase, mitochondrial"/>
    <property type="match status" value="1"/>
</dbReference>
<evidence type="ECO:0000259" key="11">
    <source>
        <dbReference type="PROSITE" id="PS50862"/>
    </source>
</evidence>
<name>M1LWV7_9PROT</name>
<keyword evidence="5 10" id="KW-0547">Nucleotide-binding</keyword>
<comment type="subcellular location">
    <subcellularLocation>
        <location evidence="1 10">Cytoplasm</location>
    </subcellularLocation>
</comment>
<dbReference type="NCBIfam" id="TIGR00409">
    <property type="entry name" value="proS_fam_II"/>
    <property type="match status" value="1"/>
</dbReference>
<dbReference type="PANTHER" id="PTHR42753:SF2">
    <property type="entry name" value="PROLINE--TRNA LIGASE"/>
    <property type="match status" value="1"/>
</dbReference>
<dbReference type="PROSITE" id="PS50862">
    <property type="entry name" value="AA_TRNA_LIGASE_II"/>
    <property type="match status" value="1"/>
</dbReference>
<evidence type="ECO:0000256" key="6">
    <source>
        <dbReference type="ARBA" id="ARBA00022840"/>
    </source>
</evidence>
<keyword evidence="13" id="KW-1185">Reference proteome</keyword>
<dbReference type="Proteomes" id="UP000011563">
    <property type="component" value="Chromosome"/>
</dbReference>
<accession>M1LWV7</accession>
<evidence type="ECO:0000256" key="5">
    <source>
        <dbReference type="ARBA" id="ARBA00022741"/>
    </source>
</evidence>
<dbReference type="Pfam" id="PF00587">
    <property type="entry name" value="tRNA-synt_2b"/>
    <property type="match status" value="1"/>
</dbReference>
<dbReference type="RefSeq" id="WP_015390070.1">
    <property type="nucleotide sequence ID" value="NC_020285.1"/>
</dbReference>
<dbReference type="PRINTS" id="PR01046">
    <property type="entry name" value="TRNASYNTHPRO"/>
</dbReference>
<dbReference type="Gene3D" id="3.40.50.800">
    <property type="entry name" value="Anticodon-binding domain"/>
    <property type="match status" value="1"/>
</dbReference>
<dbReference type="Pfam" id="PF03129">
    <property type="entry name" value="HGTP_anticodon"/>
    <property type="match status" value="1"/>
</dbReference>
<dbReference type="GO" id="GO:0004827">
    <property type="term" value="F:proline-tRNA ligase activity"/>
    <property type="evidence" value="ECO:0007669"/>
    <property type="project" value="UniProtKB-UniRule"/>
</dbReference>
<dbReference type="NCBIfam" id="NF006625">
    <property type="entry name" value="PRK09194.1"/>
    <property type="match status" value="1"/>
</dbReference>
<dbReference type="EMBL" id="CP003807">
    <property type="protein sequence ID" value="AGF50007.1"/>
    <property type="molecule type" value="Genomic_DNA"/>
</dbReference>